<comment type="subcellular location">
    <subcellularLocation>
        <location evidence="1">Secreted</location>
    </subcellularLocation>
</comment>
<feature type="domain" description="VWFC" evidence="5">
    <location>
        <begin position="796"/>
        <end position="855"/>
    </location>
</feature>
<gene>
    <name evidence="6" type="ORF">MNOR_LOCUS3505</name>
</gene>
<organism evidence="6 7">
    <name type="scientific">Meganyctiphanes norvegica</name>
    <name type="common">Northern krill</name>
    <name type="synonym">Thysanopoda norvegica</name>
    <dbReference type="NCBI Taxonomy" id="48144"/>
    <lineage>
        <taxon>Eukaryota</taxon>
        <taxon>Metazoa</taxon>
        <taxon>Ecdysozoa</taxon>
        <taxon>Arthropoda</taxon>
        <taxon>Crustacea</taxon>
        <taxon>Multicrustacea</taxon>
        <taxon>Malacostraca</taxon>
        <taxon>Eumalacostraca</taxon>
        <taxon>Eucarida</taxon>
        <taxon>Euphausiacea</taxon>
        <taxon>Euphausiidae</taxon>
        <taxon>Meganyctiphanes</taxon>
    </lineage>
</organism>
<evidence type="ECO:0000313" key="7">
    <source>
        <dbReference type="Proteomes" id="UP001497623"/>
    </source>
</evidence>
<feature type="domain" description="VWFC" evidence="5">
    <location>
        <begin position="672"/>
        <end position="740"/>
    </location>
</feature>
<dbReference type="SMART" id="SM00215">
    <property type="entry name" value="VWC_out"/>
    <property type="match status" value="4"/>
</dbReference>
<dbReference type="Gene3D" id="6.20.200.20">
    <property type="match status" value="9"/>
</dbReference>
<dbReference type="SMART" id="SM00214">
    <property type="entry name" value="VWC"/>
    <property type="match status" value="14"/>
</dbReference>
<dbReference type="PANTHER" id="PTHR46698">
    <property type="entry name" value="CROSSVEINLESS 2"/>
    <property type="match status" value="1"/>
</dbReference>
<dbReference type="Pfam" id="PF00093">
    <property type="entry name" value="VWC"/>
    <property type="match status" value="6"/>
</dbReference>
<feature type="region of interest" description="Disordered" evidence="4">
    <location>
        <begin position="1048"/>
        <end position="1079"/>
    </location>
</feature>
<feature type="non-terminal residue" evidence="6">
    <location>
        <position position="1369"/>
    </location>
</feature>
<dbReference type="SUPFAM" id="SSF57603">
    <property type="entry name" value="FnI-like domain"/>
    <property type="match status" value="13"/>
</dbReference>
<dbReference type="Pfam" id="PF23334">
    <property type="entry name" value="VWC2L_2nd"/>
    <property type="match status" value="2"/>
</dbReference>
<feature type="domain" description="VWFC" evidence="5">
    <location>
        <begin position="320"/>
        <end position="377"/>
    </location>
</feature>
<name>A0AAV2PU11_MEGNR</name>
<feature type="region of interest" description="Disordered" evidence="4">
    <location>
        <begin position="1151"/>
        <end position="1177"/>
    </location>
</feature>
<feature type="domain" description="VWFC" evidence="5">
    <location>
        <begin position="140"/>
        <end position="199"/>
    </location>
</feature>
<feature type="domain" description="VWFC" evidence="5">
    <location>
        <begin position="81"/>
        <end position="140"/>
    </location>
</feature>
<feature type="domain" description="VWFC" evidence="5">
    <location>
        <begin position="259"/>
        <end position="318"/>
    </location>
</feature>
<evidence type="ECO:0000256" key="4">
    <source>
        <dbReference type="SAM" id="MobiDB-lite"/>
    </source>
</evidence>
<evidence type="ECO:0000313" key="6">
    <source>
        <dbReference type="EMBL" id="CAL4063650.1"/>
    </source>
</evidence>
<dbReference type="Gene3D" id="2.10.70.10">
    <property type="entry name" value="Complement Module, domain 1"/>
    <property type="match status" value="3"/>
</dbReference>
<proteinExistence type="predicted"/>
<sequence length="1369" mass="151867">CDDCSYKGQVYGNGVEFMPKSIMNSDLQNNTISLIQVVDPCVRCKCQNGNIQCYRMECPTVLCDEPVIVKSECCPTCSHTSMCVEGSNIYQLGESWMHPDDACINCTCSVNGKECHQSPCDNIPCIHGARATDGCCPICNECLFTQRIFANGAKFTHTDDPCMTCNCQNGTVSCSTVKCPDISCMYPMYVSNECCPTCPMLTDCLLEGIKISHGEVLPHPTQECQECRCNEGSITCQDVSCPQYTCSMPRKNGCCYECNGCTYGDSTYDNNTSFSDPYNPCRSCWCYDGHITCNPVTCPPVNCTNPQVKPGTCCPICLECEHEGKTHRDGEVWTAMSEPCTDCRCDHPDIICHPKVCSNLTCSHPALDQQGCCRSCWHCELEGKKYMDGQHFPDPHDPCTECVCRHGSVECEAISCMQPSCPYPAPGFCCPECEVGCLYKGQIISNGASFSDLTMPCRNCTCNNGFVSCGAQECPNVTCSHPVRDNCCSHCEGCYFKEQEFESGQTFPHPKKPCTECFCNEGNITCKPKQCPNVICQHPISVNCCPDCTGGCSYQERVFEHGQVFTRAQDPCIVCKCQHGTVECAPRQCPDLQCENISLKAGECCPRCPGNAISCMYDGHTLTQGESFTDVAACNDCICQDGEVQCIPIVCPKINCTLQIVPDKECCPVCDMICLENGVTYPAGHSFVPPDRPCEVCNCETFDYEEGRLECSPKECESPKTLNCSHPSPPAPPSCCPSCDQCYFNGRIIDNGEAFNHSCSSCICQRGNVSCSPLACSEVDCPHPQKLEGMCCPTCPSCLFQDRLLHHLYSFSHPSKPCTICICKGGEIHCSPQTCPTYECESPEFRTDECCPSCPTENNHQTFSGIEIKGTGYTFSNEINNNENNQLHFYSISTAGNDEILNSIENQNQNYNSNENSYNAVIELGVDPIHSPKINLKDETNLSGFSNYGNSDVPIDLDGRNIGVERGNEIIVDTTLSNYNSVNYNNQDVNTIPTIVKKSTKKIIHKMPSINLNTKTTDYREQFPLIYLWDDVAQKVVAQEDRNRNVPLTLTQDTQISQQRQMGSEQATSQISDPLDINSSNNMTSKKILPLIFGVSDGAQISNDLFEDMNNEIEEDDLEKKKLKLKVTVTMSQKSNNSNCSLSENSTNANMDQMENTANPSEISDGTSANDEIENSQTESLLSVDHTVESDSNLSDEQLQNISPAFRFNGNLPENSPESGSQIDFQYNENDTNTIEGYIAMDQFGIPINVPRIYSTKFIDISSERKYTNDEYADMVDENDKISKYLDHQDEIIERERSGVTSQSNNHWIPSDDCTTDTEGSFRTQPKNPCWICECKNMAWECIKKVCHELNCSSRDLIQQQHLCCPTCR</sequence>
<dbReference type="GO" id="GO:0005576">
    <property type="term" value="C:extracellular region"/>
    <property type="evidence" value="ECO:0007669"/>
    <property type="project" value="UniProtKB-SubCell"/>
</dbReference>
<evidence type="ECO:0000256" key="2">
    <source>
        <dbReference type="ARBA" id="ARBA00022525"/>
    </source>
</evidence>
<keyword evidence="7" id="KW-1185">Reference proteome</keyword>
<feature type="domain" description="VWFC" evidence="5">
    <location>
        <begin position="550"/>
        <end position="609"/>
    </location>
</feature>
<feature type="domain" description="VWFC" evidence="5">
    <location>
        <begin position="613"/>
        <end position="671"/>
    </location>
</feature>
<protein>
    <recommendedName>
        <fullName evidence="5">VWFC domain-containing protein</fullName>
    </recommendedName>
</protein>
<feature type="domain" description="VWFC" evidence="5">
    <location>
        <begin position="740"/>
        <end position="796"/>
    </location>
</feature>
<dbReference type="GO" id="GO:0030513">
    <property type="term" value="P:positive regulation of BMP signaling pathway"/>
    <property type="evidence" value="ECO:0007669"/>
    <property type="project" value="TreeGrafter"/>
</dbReference>
<feature type="domain" description="VWFC" evidence="5">
    <location>
        <begin position="379"/>
        <end position="434"/>
    </location>
</feature>
<accession>A0AAV2PU11</accession>
<evidence type="ECO:0000256" key="1">
    <source>
        <dbReference type="ARBA" id="ARBA00004613"/>
    </source>
</evidence>
<keyword evidence="2" id="KW-0964">Secreted</keyword>
<feature type="non-terminal residue" evidence="6">
    <location>
        <position position="1"/>
    </location>
</feature>
<evidence type="ECO:0000256" key="3">
    <source>
        <dbReference type="ARBA" id="ARBA00022729"/>
    </source>
</evidence>
<keyword evidence="3" id="KW-0732">Signal</keyword>
<feature type="domain" description="VWFC" evidence="5">
    <location>
        <begin position="2"/>
        <end position="78"/>
    </location>
</feature>
<dbReference type="InterPro" id="IPR001007">
    <property type="entry name" value="VWF_dom"/>
</dbReference>
<dbReference type="InterPro" id="IPR052424">
    <property type="entry name" value="Kielin_Chordin-BMP_Reg"/>
</dbReference>
<comment type="caution">
    <text evidence="6">The sequence shown here is derived from an EMBL/GenBank/DDBJ whole genome shotgun (WGS) entry which is preliminary data.</text>
</comment>
<dbReference type="PANTHER" id="PTHR46698:SF6">
    <property type="entry name" value="KIELIN_CHORDIN-LIKE PROTEIN"/>
    <property type="match status" value="1"/>
</dbReference>
<dbReference type="EMBL" id="CAXKWB010001201">
    <property type="protein sequence ID" value="CAL4063650.1"/>
    <property type="molecule type" value="Genomic_DNA"/>
</dbReference>
<evidence type="ECO:0000259" key="5">
    <source>
        <dbReference type="PROSITE" id="PS50184"/>
    </source>
</evidence>
<reference evidence="6 7" key="1">
    <citation type="submission" date="2024-05" db="EMBL/GenBank/DDBJ databases">
        <authorList>
            <person name="Wallberg A."/>
        </authorList>
    </citation>
    <scope>NUCLEOTIDE SEQUENCE [LARGE SCALE GENOMIC DNA]</scope>
</reference>
<dbReference type="PROSITE" id="PS01208">
    <property type="entry name" value="VWFC_1"/>
    <property type="match status" value="5"/>
</dbReference>
<dbReference type="Proteomes" id="UP001497623">
    <property type="component" value="Unassembled WGS sequence"/>
</dbReference>
<dbReference type="PROSITE" id="PS50184">
    <property type="entry name" value="VWFC_2"/>
    <property type="match status" value="11"/>
</dbReference>